<dbReference type="EMBL" id="BMQG01000015">
    <property type="protein sequence ID" value="GGM54687.1"/>
    <property type="molecule type" value="Genomic_DNA"/>
</dbReference>
<reference evidence="2" key="1">
    <citation type="journal article" date="2019" name="Int. J. Syst. Evol. Microbiol.">
        <title>The Global Catalogue of Microorganisms (GCM) 10K type strain sequencing project: providing services to taxonomists for standard genome sequencing and annotation.</title>
        <authorList>
            <consortium name="The Broad Institute Genomics Platform"/>
            <consortium name="The Broad Institute Genome Sequencing Center for Infectious Disease"/>
            <person name="Wu L."/>
            <person name="Ma J."/>
        </authorList>
    </citation>
    <scope>NUCLEOTIDE SEQUENCE [LARGE SCALE GENOMIC DNA]</scope>
    <source>
        <strain evidence="2">JCM 31047</strain>
    </source>
</reference>
<accession>A0A8H9GRT2</accession>
<evidence type="ECO:0000313" key="2">
    <source>
        <dbReference type="Proteomes" id="UP000600547"/>
    </source>
</evidence>
<dbReference type="Proteomes" id="UP000600547">
    <property type="component" value="Unassembled WGS sequence"/>
</dbReference>
<organism evidence="1 2">
    <name type="scientific">Deinococcus arenae</name>
    <dbReference type="NCBI Taxonomy" id="1452751"/>
    <lineage>
        <taxon>Bacteria</taxon>
        <taxon>Thermotogati</taxon>
        <taxon>Deinococcota</taxon>
        <taxon>Deinococci</taxon>
        <taxon>Deinococcales</taxon>
        <taxon>Deinococcaceae</taxon>
        <taxon>Deinococcus</taxon>
    </lineage>
</organism>
<dbReference type="AlphaFoldDB" id="A0A8H9GRT2"/>
<gene>
    <name evidence="1" type="ORF">GCM10008956_33180</name>
</gene>
<proteinExistence type="predicted"/>
<name>A0A8H9GRT2_9DEIO</name>
<comment type="caution">
    <text evidence="1">The sequence shown here is derived from an EMBL/GenBank/DDBJ whole genome shotgun (WGS) entry which is preliminary data.</text>
</comment>
<dbReference type="RefSeq" id="WP_189062762.1">
    <property type="nucleotide sequence ID" value="NZ_BMQG01000015.1"/>
</dbReference>
<keyword evidence="2" id="KW-1185">Reference proteome</keyword>
<protein>
    <submittedName>
        <fullName evidence="1">Uncharacterized protein</fullName>
    </submittedName>
</protein>
<evidence type="ECO:0000313" key="1">
    <source>
        <dbReference type="EMBL" id="GGM54687.1"/>
    </source>
</evidence>
<sequence length="94" mass="10638">MTNAIPTGEAVAKAIEAGTAVLVPNPWQELDFLDGWHQREENRRFGQEVQQVFHSGTASEWRSVLIAGRLVGKEAFVRRSFRRWMKRTGGQLDG</sequence>